<proteinExistence type="predicted"/>
<dbReference type="InterPro" id="IPR000626">
    <property type="entry name" value="Ubiquitin-like_dom"/>
</dbReference>
<dbReference type="InterPro" id="IPR001394">
    <property type="entry name" value="Peptidase_C19_UCH"/>
</dbReference>
<evidence type="ECO:0000259" key="2">
    <source>
        <dbReference type="PROSITE" id="PS50235"/>
    </source>
</evidence>
<reference evidence="3" key="1">
    <citation type="submission" date="2021-01" db="EMBL/GenBank/DDBJ databases">
        <authorList>
            <consortium name="Genoscope - CEA"/>
            <person name="William W."/>
        </authorList>
    </citation>
    <scope>NUCLEOTIDE SEQUENCE</scope>
</reference>
<dbReference type="Pfam" id="PF00443">
    <property type="entry name" value="UCH"/>
    <property type="match status" value="1"/>
</dbReference>
<dbReference type="InterPro" id="IPR050164">
    <property type="entry name" value="Peptidase_C19"/>
</dbReference>
<accession>A0A8S1P0M2</accession>
<evidence type="ECO:0000313" key="3">
    <source>
        <dbReference type="EMBL" id="CAD8096981.1"/>
    </source>
</evidence>
<feature type="domain" description="Ubiquitin-like" evidence="1">
    <location>
        <begin position="946"/>
        <end position="1027"/>
    </location>
</feature>
<dbReference type="PROSITE" id="PS50053">
    <property type="entry name" value="UBIQUITIN_2"/>
    <property type="match status" value="1"/>
</dbReference>
<dbReference type="GO" id="GO:0005634">
    <property type="term" value="C:nucleus"/>
    <property type="evidence" value="ECO:0007669"/>
    <property type="project" value="TreeGrafter"/>
</dbReference>
<dbReference type="FunFam" id="3.90.70.10:FF:000022">
    <property type="entry name" value="Ubiquitin carboxyl-terminal hydrolase 24"/>
    <property type="match status" value="1"/>
</dbReference>
<protein>
    <recommendedName>
        <fullName evidence="5">USP domain-containing protein</fullName>
    </recommendedName>
</protein>
<organism evidence="3 4">
    <name type="scientific">Paramecium sonneborni</name>
    <dbReference type="NCBI Taxonomy" id="65129"/>
    <lineage>
        <taxon>Eukaryota</taxon>
        <taxon>Sar</taxon>
        <taxon>Alveolata</taxon>
        <taxon>Ciliophora</taxon>
        <taxon>Intramacronucleata</taxon>
        <taxon>Oligohymenophorea</taxon>
        <taxon>Peniculida</taxon>
        <taxon>Parameciidae</taxon>
        <taxon>Paramecium</taxon>
    </lineage>
</organism>
<dbReference type="Proteomes" id="UP000692954">
    <property type="component" value="Unassembled WGS sequence"/>
</dbReference>
<dbReference type="GO" id="GO:0004843">
    <property type="term" value="F:cysteine-type deubiquitinase activity"/>
    <property type="evidence" value="ECO:0007669"/>
    <property type="project" value="InterPro"/>
</dbReference>
<dbReference type="PROSITE" id="PS00973">
    <property type="entry name" value="USP_2"/>
    <property type="match status" value="1"/>
</dbReference>
<evidence type="ECO:0008006" key="5">
    <source>
        <dbReference type="Google" id="ProtNLM"/>
    </source>
</evidence>
<dbReference type="GO" id="GO:0016579">
    <property type="term" value="P:protein deubiquitination"/>
    <property type="evidence" value="ECO:0007669"/>
    <property type="project" value="InterPro"/>
</dbReference>
<dbReference type="PANTHER" id="PTHR24006:SF827">
    <property type="entry name" value="UBIQUITIN CARBOXYL-TERMINAL HYDROLASE 34"/>
    <property type="match status" value="1"/>
</dbReference>
<keyword evidence="4" id="KW-1185">Reference proteome</keyword>
<dbReference type="InterPro" id="IPR028889">
    <property type="entry name" value="USP"/>
</dbReference>
<dbReference type="PANTHER" id="PTHR24006">
    <property type="entry name" value="UBIQUITIN CARBOXYL-TERMINAL HYDROLASE"/>
    <property type="match status" value="1"/>
</dbReference>
<sequence length="2790" mass="331805">MNKEIQYMQLLLSDVEKLRIAQTFQEYELIVKALQSIQQYINEAQTVESFKYIPDLLIETLNHIMNHQQYPDQILIHIEKYIKSILFYITKNIFDDKISQIFCKIMDPSCRIYKYNALSNNYHEDFIAYSYNKNPEYKQFIDNIKVGSLLDCIRNCLTTNRLNWNRGVVEERNEEYIKVRYLNESKISQIYNIKSGYLMPISTRSQHLNTMFNLQKNQVILATLNNKWILSTIIDRIVSQSVENIITYTIGFRTIQENASVFTGLDRYHDEHISACSPRLALCGNHIPRQYNSNEIFIDDSYDLLYECDYQKNKFYAILRPQYSQSLLLIKFINYFGSLGGFEQILKLQSVDILANYIQGLGNIHAQLYRSFCQEYITKLQGLRQTLLQSDDYTLRNMGREKINIILQAFKLLLDRIMSEEQRKEWILNIGLEFVLICFNCKFLDKKIIGLKLLTDLLKQAHNDQSPDQILLWIEKQSIFQNLFHHSTHLQLLERTKDLIKIYLSIENAFNYNYLSIIWNLMQSNDNELRSIIFKVFNDLAALMSDQQAIYFVKQIQKLRLDLILIEHVQLLFEMHKQRFHQKVLFSQTIEILWKVIEYAGLYQKTKLEDQSRTYLIELIKFLNVEDIKLQMIENLITNIKQQQVESSSLKILQQMICKFLPQKVMQSDNNIYQIQEEVNKNEFIKQLIYQQKIHSTLRDSIENLYNQNHGIKANDTNKINEYMNKLFERILTINTLIMIKGSAADMIDQQFLNMIWNKHILRPNFSQESEMVSQWFRDLIEKDENFCAMQLNDFFQQLLQSDSKLNENAFKCFKSILYYVNQKDNKIQRQTLIFKQLCDQYGNLQSIENTNIQEKEEQMDYKIMVDVNEIIGIKYLWNLVFNSQIDQAIQLLIKLNLSQQEQFMRQVIAKIKSNDEQTILKCLDILRELLNETERLDGLVKGNQYSINIIKDGDQNNNKVKVKVYQNMTILELRKLISKEIQINWEQIKLVRNGIVIFDTENGKTLRQLNIKKMDIIYISNRYINPIPKVPLVENNKLTPAFLKVLKDIFDQYSTNEKMAIEQLSQFVMKASNSQNIQQNQRIQQIFGQYSTNGLYLTLNNFIAFFEDSCRQQQNIGNVWWNLNTLGYKNDLSLINDDNYKLDEQKLPRYQLVQNLEFYNVMFKYLKNTDKVAQECWKLLCQLPVFKQARERVNNFESIVYDRSYQLIYSLKIIEYLLQDMNYCKQFIINLGFKSLQIILNNLEKQDSTIRKQGQLIILKIFIKHIAAQYHAQFNIIFQIQQSVKQPISVTLNMIGEFIDGILQLQNNEYLQKLQEKEEFLKLIKFTSDLDIQLDYKILFEYLINTHIDLEQDHKLIKLILILLTTMVGFNLGNCRNFFIEKINQIKQRYMQFLFAKGQLLIQKYSINSLYLIYRYQKIKLGKHLMSILQELFPSNENKDSQCYFDLLAKMIVEEKYSDQGLTQHIIQQLINYEPNESRLSLSPDKTLIGLLSILESLCIIDSSILSTQLIKYLYRVHLFCFDMSKFNLSPKKLLTMDYVKSKSSESRKVVYRIIILYLKKNFNLQEIDLQTVIYSTYLHEGFDVKMNPKSHHGYIGIRNLGCICYMNSMMQQFFMTPEFRYCMLRADDGINQRKVQFKDNQGFQLYFDDNHIHQFQRMLAYLDLSDRFDFNPFYFCFTYKDHNNQPIDVQFQQDPQEFLNHFFDSLDKELKMKGWQQVIEAIYGGQICSQMICNGCQSMRDKFDLFYTLSLKVKDVKSIKESFESMINGEIIKDYYCEDCRQYNDLIKRQCLSTLPNVLIIHLQRIVYNLDLFINEKLNSYLEFPHLLDLSKYTKEALSNQQFKNDSYYIYKLKGVVVHQGTALQGHYYSLINIQGEKWLKFNDSLIEEFDIKHLPYECFGEFQQIDCSTNAYILVYERIQKENVQLKFTNQLQKVEIMSKFENPLQKQENQDLIINMDYQTMAQQYISNELYAEIWLDNHKFMVERQIYTDEFFRFVKEIAEVYPYPSSYKLITNPNKLPLNFGIYNQSQQIQNPEQVALLLFNITYIAIELLFRSSNQESIKNYVLVIINLINIIPNRTSLIFQQLFINRQNRVFNVFLCAPNSQVREAIQQIMLHYLNVIIYNNNLMLNTQNYNKQNLDNDIDQYDQKIVNFLINFLQLLLNEAPKNFTKLNQYFNFWKLFVQSSQIQLFFANQIELISILADFYMGYQSPRNLENNQFYAFQNKEKMQIPTNNFVPQYCSLFQCIDYLLQNEYYQLSNNDKTCLHSNIFYQKIIKECQDLDTIQSIISKTVFNNQVLSRSIIEIVLEEINNSNQETIGQFLRLAQTLLNIYDNNQLERIQWLLGYPQPNYLKNYITGCSTNISQQCIIYLSHIGSENETISILNQLFANHKVYQNSAIQIMKMLLTVMNQNQNVFSYVIQLPPPSYLYSKYTDWFELFLQEFQEDCIKFPVMTDQIFFNKKLEFEQTIWLWEEFKKKFYQTTQCNVFDPYQPIYILGNTYQTELVSSDSYMDNVFLETYESIGFYVESKPTFISNQVFPTSVLTNDFYIQTSKIKNNSNIFNILQNEEEIKLDFSKSKPFYEKEKNINFNEIGYNEQQKINDDFINELQINSSNKQQINRERKMSQENIVYKNNENFQEQQKIQCNLPIQVAPLLKRFMINNQTNQTIYIVCQINSESDINFILPKILCKIVPPFTVKYLTTIMKTVPLIDWGIYNFSMNINFQNLQKKKLENNIQQQVKTDVERQTQINLEELNSTNEIQCQQCTYLQSSSNTSCKICDYKLQ</sequence>
<dbReference type="InterPro" id="IPR018200">
    <property type="entry name" value="USP_CS"/>
</dbReference>
<dbReference type="OrthoDB" id="289038at2759"/>
<dbReference type="GO" id="GO:0005829">
    <property type="term" value="C:cytosol"/>
    <property type="evidence" value="ECO:0007669"/>
    <property type="project" value="TreeGrafter"/>
</dbReference>
<name>A0A8S1P0M2_9CILI</name>
<feature type="domain" description="USP" evidence="2">
    <location>
        <begin position="1597"/>
        <end position="1922"/>
    </location>
</feature>
<evidence type="ECO:0000259" key="1">
    <source>
        <dbReference type="PROSITE" id="PS50053"/>
    </source>
</evidence>
<dbReference type="EMBL" id="CAJJDN010000067">
    <property type="protein sequence ID" value="CAD8096981.1"/>
    <property type="molecule type" value="Genomic_DNA"/>
</dbReference>
<evidence type="ECO:0000313" key="4">
    <source>
        <dbReference type="Proteomes" id="UP000692954"/>
    </source>
</evidence>
<comment type="caution">
    <text evidence="3">The sequence shown here is derived from an EMBL/GenBank/DDBJ whole genome shotgun (WGS) entry which is preliminary data.</text>
</comment>
<gene>
    <name evidence="3" type="ORF">PSON_ATCC_30995.1.T0670169</name>
</gene>
<dbReference type="PROSITE" id="PS50235">
    <property type="entry name" value="USP_3"/>
    <property type="match status" value="1"/>
</dbReference>